<protein>
    <submittedName>
        <fullName evidence="2">N-methylhydantoinase B/acetone carboxylase, alpha subunit</fullName>
    </submittedName>
</protein>
<accession>B4RFW6</accession>
<dbReference type="AlphaFoldDB" id="B4RFW6"/>
<evidence type="ECO:0000259" key="1">
    <source>
        <dbReference type="Pfam" id="PF02538"/>
    </source>
</evidence>
<feature type="domain" description="Hydantoinase B/oxoprolinase" evidence="1">
    <location>
        <begin position="17"/>
        <end position="539"/>
    </location>
</feature>
<keyword evidence="3" id="KW-1185">Reference proteome</keyword>
<dbReference type="eggNOG" id="COG0146">
    <property type="taxonomic scope" value="Bacteria"/>
</dbReference>
<proteinExistence type="predicted"/>
<dbReference type="RefSeq" id="WP_012522919.1">
    <property type="nucleotide sequence ID" value="NC_011144.1"/>
</dbReference>
<dbReference type="STRING" id="450851.PHZ_c2370"/>
<reference evidence="2 3" key="1">
    <citation type="journal article" date="2008" name="BMC Genomics">
        <title>Complete genome of Phenylobacterium zucineum - a novel facultative intracellular bacterium isolated from human erythroleukemia cell line K562.</title>
        <authorList>
            <person name="Luo Y."/>
            <person name="Xu X."/>
            <person name="Ding Z."/>
            <person name="Liu Z."/>
            <person name="Zhang B."/>
            <person name="Yan Z."/>
            <person name="Sun J."/>
            <person name="Hu S."/>
            <person name="Hu X."/>
        </authorList>
    </citation>
    <scope>NUCLEOTIDE SEQUENCE [LARGE SCALE GENOMIC DNA]</scope>
    <source>
        <strain evidence="2 3">HLK1</strain>
    </source>
</reference>
<name>B4RFW6_PHEZH</name>
<evidence type="ECO:0000313" key="2">
    <source>
        <dbReference type="EMBL" id="ACG78779.1"/>
    </source>
</evidence>
<dbReference type="GO" id="GO:0017168">
    <property type="term" value="F:5-oxoprolinase (ATP-hydrolyzing) activity"/>
    <property type="evidence" value="ECO:0007669"/>
    <property type="project" value="TreeGrafter"/>
</dbReference>
<dbReference type="InterPro" id="IPR045079">
    <property type="entry name" value="Oxoprolinase-like"/>
</dbReference>
<dbReference type="EMBL" id="CP000747">
    <property type="protein sequence ID" value="ACG78779.1"/>
    <property type="molecule type" value="Genomic_DNA"/>
</dbReference>
<organism evidence="2 3">
    <name type="scientific">Phenylobacterium zucineum (strain HLK1)</name>
    <dbReference type="NCBI Taxonomy" id="450851"/>
    <lineage>
        <taxon>Bacteria</taxon>
        <taxon>Pseudomonadati</taxon>
        <taxon>Pseudomonadota</taxon>
        <taxon>Alphaproteobacteria</taxon>
        <taxon>Caulobacterales</taxon>
        <taxon>Caulobacteraceae</taxon>
        <taxon>Phenylobacterium</taxon>
    </lineage>
</organism>
<dbReference type="KEGG" id="pzu:PHZ_c2370"/>
<dbReference type="PANTHER" id="PTHR11365:SF23">
    <property type="entry name" value="HYPOTHETICAL 5-OXOPROLINASE (EUROFUNG)-RELATED"/>
    <property type="match status" value="1"/>
</dbReference>
<dbReference type="Proteomes" id="UP000001868">
    <property type="component" value="Chromosome"/>
</dbReference>
<sequence>MAERTQTQDAAPQRQFDAIAMEVFSNRMLSITENMAIHMMRSSYSAQIKERRDFSVGIFDAQGRLIAQGTHIPIHLGSLLGSVEALLARYRITDMVEGDAFICNDPYLAGGTHMPDVSIVTPVFIDGQVAAFAANIGHHSDLGGAVPGSISPDARSIFEEGLRLPIIRIARGGEIDEDLLNLIAANSRMPEERRLDLRVQVAVNVRGGDETRALFKRMGLANAQAAVEDVFAYTAERLRRRISALPAGEHTFRTWLDDDGAGSGPVPIVVTAKTGGNALHLDLEGTGPQAGGAFNVPASALRATVYYCVKALLDPELMPNSGMFEAVTISAPKGSIANPNYPAATGVRSNTCQKIAGAVFGAFRGLVPTDRQIASSHDLLPSFFFSGVNPETGRFYVCAETVGGGSGARENDDGADAIHVHITNSLNLPTEAMENEYPLLCEGYSLAVDSGGAGRQRGGLGIVRHVRALQDNTVFSARSDAYIHGAEGIYGGRTGGLSSVIRNAGRADEQVLPTKVPNLVLAAGESIRVQTPGGGGFGPCDERPLGEIARDLRDGIITQSAAERDYGAARVREALNLL</sequence>
<dbReference type="GO" id="GO:0005829">
    <property type="term" value="C:cytosol"/>
    <property type="evidence" value="ECO:0007669"/>
    <property type="project" value="TreeGrafter"/>
</dbReference>
<gene>
    <name evidence="2" type="ordered locus">PHZ_c2370</name>
</gene>
<dbReference type="InterPro" id="IPR003692">
    <property type="entry name" value="Hydantoinase_B"/>
</dbReference>
<dbReference type="GO" id="GO:0006749">
    <property type="term" value="P:glutathione metabolic process"/>
    <property type="evidence" value="ECO:0007669"/>
    <property type="project" value="TreeGrafter"/>
</dbReference>
<dbReference type="Pfam" id="PF02538">
    <property type="entry name" value="Hydantoinase_B"/>
    <property type="match status" value="1"/>
</dbReference>
<dbReference type="PANTHER" id="PTHR11365">
    <property type="entry name" value="5-OXOPROLINASE RELATED"/>
    <property type="match status" value="1"/>
</dbReference>
<dbReference type="OrthoDB" id="9759608at2"/>
<evidence type="ECO:0000313" key="3">
    <source>
        <dbReference type="Proteomes" id="UP000001868"/>
    </source>
</evidence>
<dbReference type="HOGENOM" id="CLU_020413_1_0_5"/>